<protein>
    <submittedName>
        <fullName evidence="1">Uncharacterized protein</fullName>
    </submittedName>
</protein>
<dbReference type="EMBL" id="OY731404">
    <property type="protein sequence ID" value="CAJ1969227.1"/>
    <property type="molecule type" value="Genomic_DNA"/>
</dbReference>
<keyword evidence="2" id="KW-1185">Reference proteome</keyword>
<evidence type="ECO:0000313" key="1">
    <source>
        <dbReference type="EMBL" id="CAJ1969227.1"/>
    </source>
</evidence>
<dbReference type="Gramene" id="rna-AYBTSS11_LOCUS22151">
    <property type="protein sequence ID" value="CAJ1969227.1"/>
    <property type="gene ID" value="gene-AYBTSS11_LOCUS22151"/>
</dbReference>
<dbReference type="AlphaFoldDB" id="A0AA86VMG4"/>
<dbReference type="Proteomes" id="UP001189624">
    <property type="component" value="Chromosome 7"/>
</dbReference>
<sequence>TVMWASSSMDIAVQEKSCACFFAGKFSQFKFMLGNNDELQQYKPTINCVD</sequence>
<reference evidence="1" key="1">
    <citation type="submission" date="2023-10" db="EMBL/GenBank/DDBJ databases">
        <authorList>
            <person name="Domelevo Entfellner J.-B."/>
        </authorList>
    </citation>
    <scope>NUCLEOTIDE SEQUENCE</scope>
</reference>
<accession>A0AA86VMG4</accession>
<feature type="non-terminal residue" evidence="1">
    <location>
        <position position="1"/>
    </location>
</feature>
<gene>
    <name evidence="1" type="ORF">AYBTSS11_LOCUS22151</name>
</gene>
<organism evidence="1 2">
    <name type="scientific">Sphenostylis stenocarpa</name>
    <dbReference type="NCBI Taxonomy" id="92480"/>
    <lineage>
        <taxon>Eukaryota</taxon>
        <taxon>Viridiplantae</taxon>
        <taxon>Streptophyta</taxon>
        <taxon>Embryophyta</taxon>
        <taxon>Tracheophyta</taxon>
        <taxon>Spermatophyta</taxon>
        <taxon>Magnoliopsida</taxon>
        <taxon>eudicotyledons</taxon>
        <taxon>Gunneridae</taxon>
        <taxon>Pentapetalae</taxon>
        <taxon>rosids</taxon>
        <taxon>fabids</taxon>
        <taxon>Fabales</taxon>
        <taxon>Fabaceae</taxon>
        <taxon>Papilionoideae</taxon>
        <taxon>50 kb inversion clade</taxon>
        <taxon>NPAAA clade</taxon>
        <taxon>indigoferoid/millettioid clade</taxon>
        <taxon>Phaseoleae</taxon>
        <taxon>Sphenostylis</taxon>
    </lineage>
</organism>
<name>A0AA86VMG4_9FABA</name>
<evidence type="ECO:0000313" key="2">
    <source>
        <dbReference type="Proteomes" id="UP001189624"/>
    </source>
</evidence>
<proteinExistence type="predicted"/>